<reference evidence="2" key="1">
    <citation type="journal article" date="2021" name="Antonie Van Leeuwenhoek">
        <title>Draft genome and description of Waterburya agarophytonicola gen. nov. sp. nov. (Pleurocapsales, Cyanobacteria): a seaweed symbiont.</title>
        <authorList>
            <person name="Bonthond G."/>
            <person name="Shalygin S."/>
            <person name="Bayer T."/>
            <person name="Weinberger F."/>
        </authorList>
    </citation>
    <scope>NUCLEOTIDE SEQUENCE</scope>
    <source>
        <strain evidence="2">KI4</strain>
    </source>
</reference>
<evidence type="ECO:0000256" key="1">
    <source>
        <dbReference type="SAM" id="MobiDB-lite"/>
    </source>
</evidence>
<feature type="compositionally biased region" description="Low complexity" evidence="1">
    <location>
        <begin position="96"/>
        <end position="106"/>
    </location>
</feature>
<dbReference type="RefSeq" id="WP_229640266.1">
    <property type="nucleotide sequence ID" value="NZ_JADWDC010000018.1"/>
</dbReference>
<dbReference type="AlphaFoldDB" id="A0A964FFQ5"/>
<feature type="region of interest" description="Disordered" evidence="1">
    <location>
        <begin position="36"/>
        <end position="58"/>
    </location>
</feature>
<feature type="region of interest" description="Disordered" evidence="1">
    <location>
        <begin position="70"/>
        <end position="117"/>
    </location>
</feature>
<name>A0A964FFQ5_9CYAN</name>
<accession>A0A964FFQ5</accession>
<keyword evidence="3" id="KW-1185">Reference proteome</keyword>
<feature type="compositionally biased region" description="Basic and acidic residues" evidence="1">
    <location>
        <begin position="36"/>
        <end position="50"/>
    </location>
</feature>
<dbReference type="Proteomes" id="UP000729733">
    <property type="component" value="Unassembled WGS sequence"/>
</dbReference>
<gene>
    <name evidence="2" type="ORF">I4641_09550</name>
</gene>
<feature type="compositionally biased region" description="Polar residues" evidence="1">
    <location>
        <begin position="82"/>
        <end position="91"/>
    </location>
</feature>
<proteinExistence type="predicted"/>
<protein>
    <submittedName>
        <fullName evidence="2">Uncharacterized protein</fullName>
    </submittedName>
</protein>
<comment type="caution">
    <text evidence="2">The sequence shown here is derived from an EMBL/GenBank/DDBJ whole genome shotgun (WGS) entry which is preliminary data.</text>
</comment>
<organism evidence="2 3">
    <name type="scientific">Waterburya agarophytonicola KI4</name>
    <dbReference type="NCBI Taxonomy" id="2874699"/>
    <lineage>
        <taxon>Bacteria</taxon>
        <taxon>Bacillati</taxon>
        <taxon>Cyanobacteriota</taxon>
        <taxon>Cyanophyceae</taxon>
        <taxon>Pleurocapsales</taxon>
        <taxon>Hyellaceae</taxon>
        <taxon>Waterburya</taxon>
        <taxon>Waterburya agarophytonicola</taxon>
    </lineage>
</organism>
<sequence>MFKNSQRNKLSQGLSLGMILTLIAGFNSSVVAQSQYERDNGYQSNEKDSIYGDAPGGLNPVDLIHRAQQLKGRSASEFEADSQGQMENSVSDFKRLQQQRILQQQQPTAESEESSDL</sequence>
<dbReference type="EMBL" id="JADWDC010000018">
    <property type="protein sequence ID" value="MCC0177221.1"/>
    <property type="molecule type" value="Genomic_DNA"/>
</dbReference>
<evidence type="ECO:0000313" key="2">
    <source>
        <dbReference type="EMBL" id="MCC0177221.1"/>
    </source>
</evidence>
<evidence type="ECO:0000313" key="3">
    <source>
        <dbReference type="Proteomes" id="UP000729733"/>
    </source>
</evidence>